<dbReference type="KEGG" id="nhy:JQS43_09070"/>
<gene>
    <name evidence="2" type="ORF">JQS43_09070</name>
</gene>
<accession>A0A895YQW8</accession>
<evidence type="ECO:0000313" key="2">
    <source>
        <dbReference type="EMBL" id="QSB16408.1"/>
    </source>
</evidence>
<feature type="domain" description="HTH cro/C1-type" evidence="1">
    <location>
        <begin position="94"/>
        <end position="140"/>
    </location>
</feature>
<dbReference type="InterPro" id="IPR001387">
    <property type="entry name" value="Cro/C1-type_HTH"/>
</dbReference>
<protein>
    <submittedName>
        <fullName evidence="2">Helix-turn-helix domain-containing protein</fullName>
    </submittedName>
</protein>
<dbReference type="SMART" id="SM00530">
    <property type="entry name" value="HTH_XRE"/>
    <property type="match status" value="1"/>
</dbReference>
<dbReference type="EMBL" id="CP070499">
    <property type="protein sequence ID" value="QSB16408.1"/>
    <property type="molecule type" value="Genomic_DNA"/>
</dbReference>
<dbReference type="Gene3D" id="1.10.260.40">
    <property type="entry name" value="lambda repressor-like DNA-binding domains"/>
    <property type="match status" value="1"/>
</dbReference>
<dbReference type="GO" id="GO:0003677">
    <property type="term" value="F:DNA binding"/>
    <property type="evidence" value="ECO:0007669"/>
    <property type="project" value="InterPro"/>
</dbReference>
<dbReference type="SUPFAM" id="SSF47413">
    <property type="entry name" value="lambda repressor-like DNA-binding domains"/>
    <property type="match status" value="1"/>
</dbReference>
<dbReference type="RefSeq" id="WP_239678624.1">
    <property type="nucleotide sequence ID" value="NZ_CP070499.1"/>
</dbReference>
<evidence type="ECO:0000259" key="1">
    <source>
        <dbReference type="PROSITE" id="PS50943"/>
    </source>
</evidence>
<keyword evidence="3" id="KW-1185">Reference proteome</keyword>
<dbReference type="PROSITE" id="PS50943">
    <property type="entry name" value="HTH_CROC1"/>
    <property type="match status" value="1"/>
</dbReference>
<dbReference type="AlphaFoldDB" id="A0A895YQW8"/>
<organism evidence="2 3">
    <name type="scientific">Natronosporangium hydrolyticum</name>
    <dbReference type="NCBI Taxonomy" id="2811111"/>
    <lineage>
        <taxon>Bacteria</taxon>
        <taxon>Bacillati</taxon>
        <taxon>Actinomycetota</taxon>
        <taxon>Actinomycetes</taxon>
        <taxon>Micromonosporales</taxon>
        <taxon>Micromonosporaceae</taxon>
        <taxon>Natronosporangium</taxon>
    </lineage>
</organism>
<dbReference type="InterPro" id="IPR010982">
    <property type="entry name" value="Lambda_DNA-bd_dom_sf"/>
</dbReference>
<sequence>MTLSFRNLTIDPTTPVADWPTEAVQTALERGDLADWHRLAAEVDRRPWGRTARQIEEVLGYSRPFGVAEAMETLIAEARERVERGERQEVAEEIRQVVDESGLTRTEFAARIGTSTSRLSTYLTGKVVPSAALMVRIRRAGEESAEGGDS</sequence>
<dbReference type="Pfam" id="PF13560">
    <property type="entry name" value="HTH_31"/>
    <property type="match status" value="1"/>
</dbReference>
<evidence type="ECO:0000313" key="3">
    <source>
        <dbReference type="Proteomes" id="UP000662857"/>
    </source>
</evidence>
<name>A0A895YQW8_9ACTN</name>
<proteinExistence type="predicted"/>
<reference evidence="2" key="1">
    <citation type="submission" date="2021-02" db="EMBL/GenBank/DDBJ databases">
        <title>Natrosporangium hydrolyticum gen. nov., sp. nov, a haloalkaliphilic actinobacterium from a soda solonchak soil.</title>
        <authorList>
            <person name="Sorokin D.Y."/>
            <person name="Khijniak T.V."/>
            <person name="Zakharycheva A.P."/>
            <person name="Boueva O.V."/>
            <person name="Ariskina E.V."/>
            <person name="Hahnke R.L."/>
            <person name="Bunk B."/>
            <person name="Sproer C."/>
            <person name="Schumann P."/>
            <person name="Evtushenko L.I."/>
            <person name="Kublanov I.V."/>
        </authorList>
    </citation>
    <scope>NUCLEOTIDE SEQUENCE</scope>
    <source>
        <strain evidence="2">DSM 106523</strain>
    </source>
</reference>
<dbReference type="Proteomes" id="UP000662857">
    <property type="component" value="Chromosome"/>
</dbReference>
<dbReference type="CDD" id="cd00093">
    <property type="entry name" value="HTH_XRE"/>
    <property type="match status" value="1"/>
</dbReference>